<dbReference type="RefSeq" id="WP_184679014.1">
    <property type="nucleotide sequence ID" value="NZ_JACHGY010000001.1"/>
</dbReference>
<protein>
    <recommendedName>
        <fullName evidence="2">Ice-binding protein C-terminal domain-containing protein</fullName>
    </recommendedName>
</protein>
<organism evidence="3 4">
    <name type="scientific">Algisphaera agarilytica</name>
    <dbReference type="NCBI Taxonomy" id="1385975"/>
    <lineage>
        <taxon>Bacteria</taxon>
        <taxon>Pseudomonadati</taxon>
        <taxon>Planctomycetota</taxon>
        <taxon>Phycisphaerae</taxon>
        <taxon>Phycisphaerales</taxon>
        <taxon>Phycisphaeraceae</taxon>
        <taxon>Algisphaera</taxon>
    </lineage>
</organism>
<keyword evidence="1" id="KW-0732">Signal</keyword>
<dbReference type="AlphaFoldDB" id="A0A7X0H9G1"/>
<evidence type="ECO:0000256" key="1">
    <source>
        <dbReference type="SAM" id="SignalP"/>
    </source>
</evidence>
<dbReference type="EMBL" id="JACHGY010000001">
    <property type="protein sequence ID" value="MBB6431557.1"/>
    <property type="molecule type" value="Genomic_DNA"/>
</dbReference>
<proteinExistence type="predicted"/>
<evidence type="ECO:0000313" key="3">
    <source>
        <dbReference type="EMBL" id="MBB6431557.1"/>
    </source>
</evidence>
<gene>
    <name evidence="3" type="ORF">HNQ40_003363</name>
</gene>
<evidence type="ECO:0000259" key="2">
    <source>
        <dbReference type="Pfam" id="PF07589"/>
    </source>
</evidence>
<feature type="domain" description="Ice-binding protein C-terminal" evidence="2">
    <location>
        <begin position="254"/>
        <end position="275"/>
    </location>
</feature>
<dbReference type="Proteomes" id="UP000541810">
    <property type="component" value="Unassembled WGS sequence"/>
</dbReference>
<accession>A0A7X0H9G1</accession>
<dbReference type="InterPro" id="IPR013424">
    <property type="entry name" value="Ice-binding_C"/>
</dbReference>
<feature type="chain" id="PRO_5031523702" description="Ice-binding protein C-terminal domain-containing protein" evidence="1">
    <location>
        <begin position="24"/>
        <end position="276"/>
    </location>
</feature>
<dbReference type="NCBIfam" id="TIGR02595">
    <property type="entry name" value="PEP_CTERM"/>
    <property type="match status" value="1"/>
</dbReference>
<sequence length="276" mass="27866">MKSKRIRKAMTLALGLSASAASAQITDLTTWSLVEDPSHPLMNGSVTTGAATLTAGNGVIPIATDIGYASVNGQDVATSTSGFYFDPGSDFVAAVDYDLSFASSPMPSGGLAVGFGVGEDIDGTDSAGFTALIQKSGTSTFGSLVTAARTDDNPAGGTILSFTPIATGSMFVAYVASTGSITASFSATPGTNTPGSGAAASTFIGLQNNWDNQGLLLSFFLRSQNLSGQPAWTAGDATAVFSNLRVLSGTPIEVPEPTTAMLLVAAGAGLLRRRRG</sequence>
<dbReference type="Pfam" id="PF07589">
    <property type="entry name" value="PEP-CTERM"/>
    <property type="match status" value="1"/>
</dbReference>
<reference evidence="3 4" key="1">
    <citation type="submission" date="2020-08" db="EMBL/GenBank/DDBJ databases">
        <title>Genomic Encyclopedia of Type Strains, Phase IV (KMG-IV): sequencing the most valuable type-strain genomes for metagenomic binning, comparative biology and taxonomic classification.</title>
        <authorList>
            <person name="Goeker M."/>
        </authorList>
    </citation>
    <scope>NUCLEOTIDE SEQUENCE [LARGE SCALE GENOMIC DNA]</scope>
    <source>
        <strain evidence="3 4">DSM 103725</strain>
    </source>
</reference>
<keyword evidence="4" id="KW-1185">Reference proteome</keyword>
<evidence type="ECO:0000313" key="4">
    <source>
        <dbReference type="Proteomes" id="UP000541810"/>
    </source>
</evidence>
<name>A0A7X0H9G1_9BACT</name>
<feature type="signal peptide" evidence="1">
    <location>
        <begin position="1"/>
        <end position="23"/>
    </location>
</feature>
<comment type="caution">
    <text evidence="3">The sequence shown here is derived from an EMBL/GenBank/DDBJ whole genome shotgun (WGS) entry which is preliminary data.</text>
</comment>